<accession>A0A9Q5FRD9</accession>
<evidence type="ECO:0000313" key="3">
    <source>
        <dbReference type="Proteomes" id="UP000564604"/>
    </source>
</evidence>
<name>A0A9Q5FRD9_PSEFR</name>
<reference evidence="2 3" key="1">
    <citation type="journal article" date="2020" name="Front. Microbiol.">
        <title>Genetic Organization of the aprX-lipA2 Operon Affects the Proteolytic Potential of Pseudomonas Species in Milk.</title>
        <authorList>
            <person name="Maier C."/>
            <person name="Huptas C."/>
            <person name="von Neubeck M."/>
            <person name="Scherer S."/>
            <person name="Wenning M."/>
            <person name="Lucking G."/>
        </authorList>
    </citation>
    <scope>NUCLEOTIDE SEQUENCE [LARGE SCALE GENOMIC DNA]</scope>
    <source>
        <strain evidence="2 3">WS 5094</strain>
    </source>
</reference>
<dbReference type="InterPro" id="IPR003615">
    <property type="entry name" value="HNH_nuc"/>
</dbReference>
<dbReference type="Pfam" id="PF13392">
    <property type="entry name" value="HNH_3"/>
    <property type="match status" value="1"/>
</dbReference>
<feature type="domain" description="HNH nuclease" evidence="1">
    <location>
        <begin position="48"/>
        <end position="92"/>
    </location>
</feature>
<protein>
    <recommendedName>
        <fullName evidence="1">HNH nuclease domain-containing protein</fullName>
    </recommendedName>
</protein>
<dbReference type="EMBL" id="JAAQYX010000060">
    <property type="protein sequence ID" value="NNB52371.1"/>
    <property type="molecule type" value="Genomic_DNA"/>
</dbReference>
<dbReference type="Proteomes" id="UP000564604">
    <property type="component" value="Unassembled WGS sequence"/>
</dbReference>
<dbReference type="AlphaFoldDB" id="A0A9Q5FRD9"/>
<gene>
    <name evidence="2" type="ORF">HBN89_24450</name>
</gene>
<dbReference type="Gene3D" id="3.90.75.20">
    <property type="match status" value="1"/>
</dbReference>
<proteinExistence type="predicted"/>
<comment type="caution">
    <text evidence="2">The sequence shown here is derived from an EMBL/GenBank/DDBJ whole genome shotgun (WGS) entry which is preliminary data.</text>
</comment>
<dbReference type="RefSeq" id="WP_169907986.1">
    <property type="nucleotide sequence ID" value="NZ_JAAQYX010000060.1"/>
</dbReference>
<sequence length="179" mass="19397">MQNIQIDVKTLSASYKADSLSPSGLATLEGQPVGTQRPDGYWSFQGLAVHRVVYALTTGTDPQGLYIDHKDGDPGNNKASNLRACTNRQNARNTPGRGGFFPKGVYLNAKTGRVTGCVEGYSLRKSFMLDRDHDGAQLNAMCRAALEAILEEHGEFANVTSFYCQLPLEAVMGPAEGWP</sequence>
<organism evidence="2 3">
    <name type="scientific">Pseudomonas fragi</name>
    <dbReference type="NCBI Taxonomy" id="296"/>
    <lineage>
        <taxon>Bacteria</taxon>
        <taxon>Pseudomonadati</taxon>
        <taxon>Pseudomonadota</taxon>
        <taxon>Gammaproteobacteria</taxon>
        <taxon>Pseudomonadales</taxon>
        <taxon>Pseudomonadaceae</taxon>
        <taxon>Pseudomonas</taxon>
    </lineage>
</organism>
<evidence type="ECO:0000313" key="2">
    <source>
        <dbReference type="EMBL" id="NNB52371.1"/>
    </source>
</evidence>
<dbReference type="InterPro" id="IPR044925">
    <property type="entry name" value="His-Me_finger_sf"/>
</dbReference>
<evidence type="ECO:0000259" key="1">
    <source>
        <dbReference type="Pfam" id="PF13392"/>
    </source>
</evidence>
<dbReference type="SUPFAM" id="SSF54060">
    <property type="entry name" value="His-Me finger endonucleases"/>
    <property type="match status" value="1"/>
</dbReference>